<proteinExistence type="predicted"/>
<name>A0A0F8ZH51_9ZZZZ</name>
<accession>A0A0F8ZH51</accession>
<evidence type="ECO:0000313" key="1">
    <source>
        <dbReference type="EMBL" id="KKK93157.1"/>
    </source>
</evidence>
<gene>
    <name evidence="1" type="ORF">LCGC14_2695670</name>
</gene>
<feature type="non-terminal residue" evidence="1">
    <location>
        <position position="48"/>
    </location>
</feature>
<dbReference type="EMBL" id="LAZR01047895">
    <property type="protein sequence ID" value="KKK93157.1"/>
    <property type="molecule type" value="Genomic_DNA"/>
</dbReference>
<sequence length="48" mass="5439">MAAVDGIIDKIDPGAPLDVDSTVWRIEPAKSWLTRRMIPYWSSSHISR</sequence>
<comment type="caution">
    <text evidence="1">The sequence shown here is derived from an EMBL/GenBank/DDBJ whole genome shotgun (WGS) entry which is preliminary data.</text>
</comment>
<reference evidence="1" key="1">
    <citation type="journal article" date="2015" name="Nature">
        <title>Complex archaea that bridge the gap between prokaryotes and eukaryotes.</title>
        <authorList>
            <person name="Spang A."/>
            <person name="Saw J.H."/>
            <person name="Jorgensen S.L."/>
            <person name="Zaremba-Niedzwiedzka K."/>
            <person name="Martijn J."/>
            <person name="Lind A.E."/>
            <person name="van Eijk R."/>
            <person name="Schleper C."/>
            <person name="Guy L."/>
            <person name="Ettema T.J."/>
        </authorList>
    </citation>
    <scope>NUCLEOTIDE SEQUENCE</scope>
</reference>
<protein>
    <submittedName>
        <fullName evidence="1">Uncharacterized protein</fullName>
    </submittedName>
</protein>
<dbReference type="AlphaFoldDB" id="A0A0F8ZH51"/>
<organism evidence="1">
    <name type="scientific">marine sediment metagenome</name>
    <dbReference type="NCBI Taxonomy" id="412755"/>
    <lineage>
        <taxon>unclassified sequences</taxon>
        <taxon>metagenomes</taxon>
        <taxon>ecological metagenomes</taxon>
    </lineage>
</organism>